<proteinExistence type="predicted"/>
<gene>
    <name evidence="1" type="ORF">C4D60_Mb02t22280</name>
</gene>
<comment type="caution">
    <text evidence="1">The sequence shown here is derived from an EMBL/GenBank/DDBJ whole genome shotgun (WGS) entry which is preliminary data.</text>
</comment>
<dbReference type="EMBL" id="PYDT01000011">
    <property type="protein sequence ID" value="THU45846.1"/>
    <property type="molecule type" value="Genomic_DNA"/>
</dbReference>
<evidence type="ECO:0000313" key="1">
    <source>
        <dbReference type="EMBL" id="THU45846.1"/>
    </source>
</evidence>
<organism evidence="1 2">
    <name type="scientific">Musa balbisiana</name>
    <name type="common">Banana</name>
    <dbReference type="NCBI Taxonomy" id="52838"/>
    <lineage>
        <taxon>Eukaryota</taxon>
        <taxon>Viridiplantae</taxon>
        <taxon>Streptophyta</taxon>
        <taxon>Embryophyta</taxon>
        <taxon>Tracheophyta</taxon>
        <taxon>Spermatophyta</taxon>
        <taxon>Magnoliopsida</taxon>
        <taxon>Liliopsida</taxon>
        <taxon>Zingiberales</taxon>
        <taxon>Musaceae</taxon>
        <taxon>Musa</taxon>
    </lineage>
</organism>
<reference evidence="1 2" key="1">
    <citation type="journal article" date="2019" name="Nat. Plants">
        <title>Genome sequencing of Musa balbisiana reveals subgenome evolution and function divergence in polyploid bananas.</title>
        <authorList>
            <person name="Yao X."/>
        </authorList>
    </citation>
    <scope>NUCLEOTIDE SEQUENCE [LARGE SCALE GENOMIC DNA]</scope>
    <source>
        <strain evidence="2">cv. DH-PKW</strain>
        <tissue evidence="1">Leaves</tissue>
    </source>
</reference>
<sequence>MNFESRAAVQQGSRDHQRYRWRTRCSWHVNASTLNRSLLPKNNFPSTKKGVMFLFLLLSLIR</sequence>
<accession>A0A4V4H2V7</accession>
<evidence type="ECO:0000313" key="2">
    <source>
        <dbReference type="Proteomes" id="UP000317650"/>
    </source>
</evidence>
<name>A0A4V4H2V7_MUSBA</name>
<protein>
    <submittedName>
        <fullName evidence="1">Uncharacterized protein</fullName>
    </submittedName>
</protein>
<dbReference type="Proteomes" id="UP000317650">
    <property type="component" value="Chromosome 2"/>
</dbReference>
<keyword evidence="2" id="KW-1185">Reference proteome</keyword>
<dbReference type="AlphaFoldDB" id="A0A4V4H2V7"/>